<protein>
    <submittedName>
        <fullName evidence="1">Uncharacterized protein</fullName>
    </submittedName>
</protein>
<comment type="caution">
    <text evidence="1">The sequence shown here is derived from an EMBL/GenBank/DDBJ whole genome shotgun (WGS) entry which is preliminary data.</text>
</comment>
<evidence type="ECO:0000313" key="2">
    <source>
        <dbReference type="Proteomes" id="UP001163835"/>
    </source>
</evidence>
<organism evidence="1 2">
    <name type="scientific">Lentinula aff. lateritia</name>
    <dbReference type="NCBI Taxonomy" id="2804960"/>
    <lineage>
        <taxon>Eukaryota</taxon>
        <taxon>Fungi</taxon>
        <taxon>Dikarya</taxon>
        <taxon>Basidiomycota</taxon>
        <taxon>Agaricomycotina</taxon>
        <taxon>Agaricomycetes</taxon>
        <taxon>Agaricomycetidae</taxon>
        <taxon>Agaricales</taxon>
        <taxon>Marasmiineae</taxon>
        <taxon>Omphalotaceae</taxon>
        <taxon>Lentinula</taxon>
    </lineage>
</organism>
<accession>A0ACC1U1H7</accession>
<reference evidence="1" key="1">
    <citation type="submission" date="2022-09" db="EMBL/GenBank/DDBJ databases">
        <title>A Global Phylogenomic Analysis of the Shiitake Genus Lentinula.</title>
        <authorList>
            <consortium name="DOE Joint Genome Institute"/>
            <person name="Sierra-Patev S."/>
            <person name="Min B."/>
            <person name="Naranjo-Ortiz M."/>
            <person name="Looney B."/>
            <person name="Konkel Z."/>
            <person name="Slot J.C."/>
            <person name="Sakamoto Y."/>
            <person name="Steenwyk J.L."/>
            <person name="Rokas A."/>
            <person name="Carro J."/>
            <person name="Camarero S."/>
            <person name="Ferreira P."/>
            <person name="Molpeceres G."/>
            <person name="Ruiz-Duenas F.J."/>
            <person name="Serrano A."/>
            <person name="Henrissat B."/>
            <person name="Drula E."/>
            <person name="Hughes K.W."/>
            <person name="Mata J.L."/>
            <person name="Ishikawa N.K."/>
            <person name="Vargas-Isla R."/>
            <person name="Ushijima S."/>
            <person name="Smith C.A."/>
            <person name="Ahrendt S."/>
            <person name="Andreopoulos W."/>
            <person name="He G."/>
            <person name="Labutti K."/>
            <person name="Lipzen A."/>
            <person name="Ng V."/>
            <person name="Riley R."/>
            <person name="Sandor L."/>
            <person name="Barry K."/>
            <person name="Martinez A.T."/>
            <person name="Xiao Y."/>
            <person name="Gibbons J.G."/>
            <person name="Terashima K."/>
            <person name="Grigoriev I.V."/>
            <person name="Hibbett D.S."/>
        </authorList>
    </citation>
    <scope>NUCLEOTIDE SEQUENCE</scope>
    <source>
        <strain evidence="1">TMI1499</strain>
    </source>
</reference>
<sequence length="261" mass="28995">MSKIETDQYSRGNGPHPMLFTAEGPTALPLLFMLPDDSSPYSCTSGPLSPLDCSHLTSFDLIPSTPPPTVSLSLEASYYLQALQDNFEGVRLADTGKGREWEHYPTFDGLVARMRESPGTLKAESDLQTIACDMAMFVLDESFEDVFVHGDTMDKNRNTEYYMQSQGGHPQRYLYPDVALSGNRCSIFLSHLRPEQGRPHPFPRGFLDNPSSQARPDRAPAFPTAIRFVVQFREVEDLVTTDHKLAGETGIPADSLLFSVV</sequence>
<keyword evidence="2" id="KW-1185">Reference proteome</keyword>
<name>A0ACC1U1H7_9AGAR</name>
<dbReference type="Proteomes" id="UP001163835">
    <property type="component" value="Unassembled WGS sequence"/>
</dbReference>
<gene>
    <name evidence="1" type="ORF">F5876DRAFT_76788</name>
</gene>
<dbReference type="EMBL" id="MU795102">
    <property type="protein sequence ID" value="KAJ3810441.1"/>
    <property type="molecule type" value="Genomic_DNA"/>
</dbReference>
<proteinExistence type="predicted"/>
<evidence type="ECO:0000313" key="1">
    <source>
        <dbReference type="EMBL" id="KAJ3810441.1"/>
    </source>
</evidence>